<name>A0A9P4NXG5_9PEZI</name>
<feature type="region of interest" description="Disordered" evidence="1">
    <location>
        <begin position="160"/>
        <end position="278"/>
    </location>
</feature>
<dbReference type="AlphaFoldDB" id="A0A9P4NXG5"/>
<protein>
    <submittedName>
        <fullName evidence="3">Uncharacterized protein</fullName>
    </submittedName>
</protein>
<proteinExistence type="predicted"/>
<gene>
    <name evidence="3" type="ORF">EJ08DRAFT_657436</name>
</gene>
<keyword evidence="2" id="KW-0812">Transmembrane</keyword>
<organism evidence="3 4">
    <name type="scientific">Tothia fuscella</name>
    <dbReference type="NCBI Taxonomy" id="1048955"/>
    <lineage>
        <taxon>Eukaryota</taxon>
        <taxon>Fungi</taxon>
        <taxon>Dikarya</taxon>
        <taxon>Ascomycota</taxon>
        <taxon>Pezizomycotina</taxon>
        <taxon>Dothideomycetes</taxon>
        <taxon>Pleosporomycetidae</taxon>
        <taxon>Venturiales</taxon>
        <taxon>Cylindrosympodiaceae</taxon>
        <taxon>Tothia</taxon>
    </lineage>
</organism>
<feature type="transmembrane region" description="Helical" evidence="2">
    <location>
        <begin position="47"/>
        <end position="72"/>
    </location>
</feature>
<evidence type="ECO:0000313" key="3">
    <source>
        <dbReference type="EMBL" id="KAF2434199.1"/>
    </source>
</evidence>
<feature type="transmembrane region" description="Helical" evidence="2">
    <location>
        <begin position="7"/>
        <end position="27"/>
    </location>
</feature>
<dbReference type="Proteomes" id="UP000800235">
    <property type="component" value="Unassembled WGS sequence"/>
</dbReference>
<comment type="caution">
    <text evidence="3">The sequence shown here is derived from an EMBL/GenBank/DDBJ whole genome shotgun (WGS) entry which is preliminary data.</text>
</comment>
<reference evidence="3" key="1">
    <citation type="journal article" date="2020" name="Stud. Mycol.">
        <title>101 Dothideomycetes genomes: a test case for predicting lifestyles and emergence of pathogens.</title>
        <authorList>
            <person name="Haridas S."/>
            <person name="Albert R."/>
            <person name="Binder M."/>
            <person name="Bloem J."/>
            <person name="Labutti K."/>
            <person name="Salamov A."/>
            <person name="Andreopoulos B."/>
            <person name="Baker S."/>
            <person name="Barry K."/>
            <person name="Bills G."/>
            <person name="Bluhm B."/>
            <person name="Cannon C."/>
            <person name="Castanera R."/>
            <person name="Culley D."/>
            <person name="Daum C."/>
            <person name="Ezra D."/>
            <person name="Gonzalez J."/>
            <person name="Henrissat B."/>
            <person name="Kuo A."/>
            <person name="Liang C."/>
            <person name="Lipzen A."/>
            <person name="Lutzoni F."/>
            <person name="Magnuson J."/>
            <person name="Mondo S."/>
            <person name="Nolan M."/>
            <person name="Ohm R."/>
            <person name="Pangilinan J."/>
            <person name="Park H.-J."/>
            <person name="Ramirez L."/>
            <person name="Alfaro M."/>
            <person name="Sun H."/>
            <person name="Tritt A."/>
            <person name="Yoshinaga Y."/>
            <person name="Zwiers L.-H."/>
            <person name="Turgeon B."/>
            <person name="Goodwin S."/>
            <person name="Spatafora J."/>
            <person name="Crous P."/>
            <person name="Grigoriev I."/>
        </authorList>
    </citation>
    <scope>NUCLEOTIDE SEQUENCE</scope>
    <source>
        <strain evidence="3">CBS 130266</strain>
    </source>
</reference>
<dbReference type="EMBL" id="MU007017">
    <property type="protein sequence ID" value="KAF2434199.1"/>
    <property type="molecule type" value="Genomic_DNA"/>
</dbReference>
<feature type="compositionally biased region" description="Polar residues" evidence="1">
    <location>
        <begin position="176"/>
        <end position="189"/>
    </location>
</feature>
<accession>A0A9P4NXG5</accession>
<keyword evidence="2" id="KW-1133">Transmembrane helix</keyword>
<evidence type="ECO:0000313" key="4">
    <source>
        <dbReference type="Proteomes" id="UP000800235"/>
    </source>
</evidence>
<feature type="compositionally biased region" description="Low complexity" evidence="1">
    <location>
        <begin position="162"/>
        <end position="175"/>
    </location>
</feature>
<keyword evidence="4" id="KW-1185">Reference proteome</keyword>
<evidence type="ECO:0000256" key="2">
    <source>
        <dbReference type="SAM" id="Phobius"/>
    </source>
</evidence>
<sequence length="278" mass="29237">MTLYRPPIVAVVYWSTGGLLVLTFPVVELHTPTSPSCISTSHTPTCNSLLVFLHIAHISWTIEALDVMVFTLRGKKERKLFGGHDLQSASASQHEQQPTSTAVNRCTSAALQAYRAKQQQLEVAPAIEIRTNAGPSMLPATGVPVNGGGFAPESSVDQIVATTSSPPRPSFTSTTNHQASSSGALQSSFPVVQQPNPTPPPKPSDNGQFINQPDGLLPDAPLATTASNDAGESLQSALPTGGLTTPWSEITPRSSASSPPPREASRSPSTNSEYFDAG</sequence>
<keyword evidence="2" id="KW-0472">Membrane</keyword>
<feature type="compositionally biased region" description="Polar residues" evidence="1">
    <location>
        <begin position="224"/>
        <end position="248"/>
    </location>
</feature>
<evidence type="ECO:0000256" key="1">
    <source>
        <dbReference type="SAM" id="MobiDB-lite"/>
    </source>
</evidence>